<keyword evidence="1" id="KW-0812">Transmembrane</keyword>
<dbReference type="AlphaFoldDB" id="A0A060LV95"/>
<evidence type="ECO:0000256" key="1">
    <source>
        <dbReference type="SAM" id="Phobius"/>
    </source>
</evidence>
<sequence>MEKNGSEALEEKRKKLTNEKQVLFEEAIDYMEAASFSHRKRNQILHQILDEWLYAEKNAIDLELNQKNIYTYCEKRTKNIPKMSTSLKMALLLRVGLLILVVYFVLQFIIQMAGLLDSNIQASSFSFLPIILLGSVGLFGFYLYDKASTKEKAVMWRGIGIVTQLTAFLLFFASMRLWDGILTIRLTLINSTVIAIFMVVFFLVAGKWKDQLEEKELEKDQNDVILFS</sequence>
<feature type="transmembrane region" description="Helical" evidence="1">
    <location>
        <begin position="91"/>
        <end position="110"/>
    </location>
</feature>
<evidence type="ECO:0000313" key="3">
    <source>
        <dbReference type="Proteomes" id="UP000027142"/>
    </source>
</evidence>
<evidence type="ECO:0000313" key="2">
    <source>
        <dbReference type="EMBL" id="AIC95181.1"/>
    </source>
</evidence>
<dbReference type="Proteomes" id="UP000027142">
    <property type="component" value="Chromosome"/>
</dbReference>
<feature type="transmembrane region" description="Helical" evidence="1">
    <location>
        <begin position="184"/>
        <end position="205"/>
    </location>
</feature>
<dbReference type="HOGENOM" id="CLU_1092639_0_0_9"/>
<dbReference type="PATRIC" id="fig|1246626.3.peg.2608"/>
<reference evidence="2 3" key="1">
    <citation type="journal article" date="2014" name="Gene">
        <title>A comparative genomic analysis of the alkalitolerant soil bacterium Bacillus lehensis G1.</title>
        <authorList>
            <person name="Noor Y.M."/>
            <person name="Samsulrizal N.H."/>
            <person name="Jema'on N.A."/>
            <person name="Low K.O."/>
            <person name="Ramli A.N."/>
            <person name="Alias N.I."/>
            <person name="Damis S.I."/>
            <person name="Fuzi S.F."/>
            <person name="Isa M.N."/>
            <person name="Murad A.M."/>
            <person name="Raih M.F."/>
            <person name="Bakar F.D."/>
            <person name="Najimudin N."/>
            <person name="Mahadi N.M."/>
            <person name="Illias R.M."/>
        </authorList>
    </citation>
    <scope>NUCLEOTIDE SEQUENCE [LARGE SCALE GENOMIC DNA]</scope>
    <source>
        <strain evidence="2 3">G1</strain>
    </source>
</reference>
<keyword evidence="1" id="KW-1133">Transmembrane helix</keyword>
<dbReference type="KEGG" id="ble:BleG1_2614"/>
<protein>
    <submittedName>
        <fullName evidence="2">Uncharacterized protein</fullName>
    </submittedName>
</protein>
<dbReference type="RefSeq" id="WP_038481640.1">
    <property type="nucleotide sequence ID" value="NZ_CP003923.1"/>
</dbReference>
<dbReference type="OrthoDB" id="2842853at2"/>
<dbReference type="STRING" id="1246626.BleG1_2614"/>
<feature type="transmembrane region" description="Helical" evidence="1">
    <location>
        <begin position="156"/>
        <end position="178"/>
    </location>
</feature>
<name>A0A060LV95_9BACI</name>
<gene>
    <name evidence="2" type="ORF">BleG1_2614</name>
</gene>
<accession>A0A060LV95</accession>
<dbReference type="eggNOG" id="ENOG50307TC">
    <property type="taxonomic scope" value="Bacteria"/>
</dbReference>
<organism evidence="2 3">
    <name type="scientific">Shouchella lehensis G1</name>
    <dbReference type="NCBI Taxonomy" id="1246626"/>
    <lineage>
        <taxon>Bacteria</taxon>
        <taxon>Bacillati</taxon>
        <taxon>Bacillota</taxon>
        <taxon>Bacilli</taxon>
        <taxon>Bacillales</taxon>
        <taxon>Bacillaceae</taxon>
        <taxon>Shouchella</taxon>
    </lineage>
</organism>
<keyword evidence="1" id="KW-0472">Membrane</keyword>
<dbReference type="EMBL" id="CP003923">
    <property type="protein sequence ID" value="AIC95181.1"/>
    <property type="molecule type" value="Genomic_DNA"/>
</dbReference>
<keyword evidence="3" id="KW-1185">Reference proteome</keyword>
<proteinExistence type="predicted"/>
<feature type="transmembrane region" description="Helical" evidence="1">
    <location>
        <begin position="122"/>
        <end position="144"/>
    </location>
</feature>